<dbReference type="InterPro" id="IPR000719">
    <property type="entry name" value="Prot_kinase_dom"/>
</dbReference>
<evidence type="ECO:0000313" key="10">
    <source>
        <dbReference type="EMBL" id="PAP77231.1"/>
    </source>
</evidence>
<keyword evidence="6 8" id="KW-0067">ATP-binding</keyword>
<keyword evidence="3" id="KW-0808">Transferase</keyword>
<dbReference type="PROSITE" id="PS00108">
    <property type="entry name" value="PROTEIN_KINASE_ST"/>
    <property type="match status" value="1"/>
</dbReference>
<feature type="domain" description="Protein kinase" evidence="9">
    <location>
        <begin position="83"/>
        <end position="371"/>
    </location>
</feature>
<dbReference type="RefSeq" id="WP_095510896.1">
    <property type="nucleotide sequence ID" value="NZ_MQWD01000001.1"/>
</dbReference>
<evidence type="ECO:0000313" key="11">
    <source>
        <dbReference type="Proteomes" id="UP000216339"/>
    </source>
</evidence>
<dbReference type="Proteomes" id="UP000216339">
    <property type="component" value="Unassembled WGS sequence"/>
</dbReference>
<dbReference type="InterPro" id="IPR011009">
    <property type="entry name" value="Kinase-like_dom_sf"/>
</dbReference>
<dbReference type="CDD" id="cd14014">
    <property type="entry name" value="STKc_PknB_like"/>
    <property type="match status" value="1"/>
</dbReference>
<keyword evidence="2" id="KW-0723">Serine/threonine-protein kinase</keyword>
<dbReference type="PROSITE" id="PS50005">
    <property type="entry name" value="TPR"/>
    <property type="match status" value="1"/>
</dbReference>
<dbReference type="InterPro" id="IPR008271">
    <property type="entry name" value="Ser/Thr_kinase_AS"/>
</dbReference>
<protein>
    <recommendedName>
        <fullName evidence="1">non-specific serine/threonine protein kinase</fullName>
        <ecNumber evidence="1">2.7.11.1</ecNumber>
    </recommendedName>
</protein>
<keyword evidence="7" id="KW-0802">TPR repeat</keyword>
<dbReference type="Gene3D" id="3.30.200.20">
    <property type="entry name" value="Phosphorylase Kinase, domain 1"/>
    <property type="match status" value="1"/>
</dbReference>
<dbReference type="GO" id="GO:0004674">
    <property type="term" value="F:protein serine/threonine kinase activity"/>
    <property type="evidence" value="ECO:0007669"/>
    <property type="project" value="UniProtKB-KW"/>
</dbReference>
<dbReference type="SUPFAM" id="SSF48452">
    <property type="entry name" value="TPR-like"/>
    <property type="match status" value="2"/>
</dbReference>
<dbReference type="OrthoDB" id="9779074at2"/>
<keyword evidence="11" id="KW-1185">Reference proteome</keyword>
<name>A0A271J131_9BACT</name>
<evidence type="ECO:0000256" key="7">
    <source>
        <dbReference type="PROSITE-ProRule" id="PRU00339"/>
    </source>
</evidence>
<evidence type="ECO:0000256" key="1">
    <source>
        <dbReference type="ARBA" id="ARBA00012513"/>
    </source>
</evidence>
<dbReference type="Pfam" id="PF00069">
    <property type="entry name" value="Pkinase"/>
    <property type="match status" value="1"/>
</dbReference>
<dbReference type="PANTHER" id="PTHR43289:SF6">
    <property type="entry name" value="SERINE_THREONINE-PROTEIN KINASE NEKL-3"/>
    <property type="match status" value="1"/>
</dbReference>
<dbReference type="Gene3D" id="1.10.510.10">
    <property type="entry name" value="Transferase(Phosphotransferase) domain 1"/>
    <property type="match status" value="1"/>
</dbReference>
<feature type="binding site" evidence="8">
    <location>
        <position position="112"/>
    </location>
    <ligand>
        <name>ATP</name>
        <dbReference type="ChEBI" id="CHEBI:30616"/>
    </ligand>
</feature>
<dbReference type="Gene3D" id="3.40.50.10070">
    <property type="entry name" value="TolB, N-terminal domain"/>
    <property type="match status" value="1"/>
</dbReference>
<dbReference type="GO" id="GO:0005524">
    <property type="term" value="F:ATP binding"/>
    <property type="evidence" value="ECO:0007669"/>
    <property type="project" value="UniProtKB-UniRule"/>
</dbReference>
<dbReference type="EC" id="2.7.11.1" evidence="1"/>
<evidence type="ECO:0000256" key="8">
    <source>
        <dbReference type="PROSITE-ProRule" id="PRU10141"/>
    </source>
</evidence>
<evidence type="ECO:0000256" key="4">
    <source>
        <dbReference type="ARBA" id="ARBA00022741"/>
    </source>
</evidence>
<keyword evidence="5" id="KW-0418">Kinase</keyword>
<dbReference type="InterPro" id="IPR017441">
    <property type="entry name" value="Protein_kinase_ATP_BS"/>
</dbReference>
<gene>
    <name evidence="10" type="ORF">BSZ37_12705</name>
</gene>
<dbReference type="FunFam" id="1.10.510.10:FF:000021">
    <property type="entry name" value="Serine/threonine protein kinase"/>
    <property type="match status" value="1"/>
</dbReference>
<evidence type="ECO:0000256" key="3">
    <source>
        <dbReference type="ARBA" id="ARBA00022679"/>
    </source>
</evidence>
<evidence type="ECO:0000256" key="2">
    <source>
        <dbReference type="ARBA" id="ARBA00022527"/>
    </source>
</evidence>
<dbReference type="SMART" id="SM00028">
    <property type="entry name" value="TPR"/>
    <property type="match status" value="3"/>
</dbReference>
<dbReference type="AlphaFoldDB" id="A0A271J131"/>
<dbReference type="Gene3D" id="1.25.40.10">
    <property type="entry name" value="Tetratricopeptide repeat domain"/>
    <property type="match status" value="1"/>
</dbReference>
<comment type="caution">
    <text evidence="10">The sequence shown here is derived from an EMBL/GenBank/DDBJ whole genome shotgun (WGS) entry which is preliminary data.</text>
</comment>
<dbReference type="EMBL" id="MQWD01000001">
    <property type="protein sequence ID" value="PAP77231.1"/>
    <property type="molecule type" value="Genomic_DNA"/>
</dbReference>
<evidence type="ECO:0000256" key="6">
    <source>
        <dbReference type="ARBA" id="ARBA00022840"/>
    </source>
</evidence>
<dbReference type="PANTHER" id="PTHR43289">
    <property type="entry name" value="MITOGEN-ACTIVATED PROTEIN KINASE KINASE KINASE 20-RELATED"/>
    <property type="match status" value="1"/>
</dbReference>
<dbReference type="Pfam" id="PF14559">
    <property type="entry name" value="TPR_19"/>
    <property type="match status" value="1"/>
</dbReference>
<dbReference type="PROSITE" id="PS50011">
    <property type="entry name" value="PROTEIN_KINASE_DOM"/>
    <property type="match status" value="1"/>
</dbReference>
<dbReference type="SMART" id="SM00220">
    <property type="entry name" value="S_TKc"/>
    <property type="match status" value="1"/>
</dbReference>
<evidence type="ECO:0000256" key="5">
    <source>
        <dbReference type="ARBA" id="ARBA00022777"/>
    </source>
</evidence>
<dbReference type="SUPFAM" id="SSF56112">
    <property type="entry name" value="Protein kinase-like (PK-like)"/>
    <property type="match status" value="1"/>
</dbReference>
<dbReference type="NCBIfam" id="NF047558">
    <property type="entry name" value="TPR_END_plus"/>
    <property type="match status" value="1"/>
</dbReference>
<dbReference type="InterPro" id="IPR011990">
    <property type="entry name" value="TPR-like_helical_dom_sf"/>
</dbReference>
<feature type="repeat" description="TPR" evidence="7">
    <location>
        <begin position="620"/>
        <end position="653"/>
    </location>
</feature>
<keyword evidence="4 8" id="KW-0547">Nucleotide-binding</keyword>
<sequence length="831" mass="88580">MAPAPPDRWAQVEALFAAAAALPPDERPAFLDAQAPDPSVRADLERLLAAHDGAGDFLDTLDAPRAAALLAPEEAPGAAIGPYRIVRPLGRGGMGVVYLAHDPRLDRRVALKLLPPHARAEAAARRRLVDEARAASALDHPHIATIFEIGEAAEPGAPPGEAGRLFIAMAFYDGETLQRRIARGPLPLAEAVALAGQIADGLGAAHRRGIVHRDVKPANVIVTAEGMAKILDFGVALGRSADPERPGLRVGTVAYMSPEQARGEPVDARSDLWSLGVVLFEMLTGTRPFGGEDEAAVLGVLHDAAPPDVVSLRPEVPPALAGVVARCLARDPRDRYPRAEDLLADLRAVARALEAAARDEGREGLLVLPFLDLSPDPDDAYVSDGLTEGVIADLSHLGALRVLPRTSAMRLKGTDRDVRTIAADLGVRYVLEGSVRKVGASLRIAARLLDAPAEATVWARTLDGALDDVLSLQEEVARSVAEALRIRLTPGEARALADRPIPDARAYESYLRARYEVWRFSREGLERATRYIEAALALVGDNELLYSTLGHIKFMGVDAGVDLDPGALARLDALADRVFALDPESARGDLLRAFSAFHRGDLGAAIEAGERGLASAPDDPDLLLLLGYVYAHAGRNADARALFERARAVDPLTPLAQAVPGFVAVLEGRFADAVACYRRAHEMEPESPFMQVFHGWALAYDRRPGEAIPVLHAAADRFPETAFASFARALAHAVAGDAAAALDAITPAFEAAARGSEMFTRELAHCYALAGQPVKALDALERTVALGMWNVPFLARHDWFLDGLRDTPRFAALLDRARAASAPLGGRAEGG</sequence>
<accession>A0A271J131</accession>
<reference evidence="10 11" key="1">
    <citation type="submission" date="2016-11" db="EMBL/GenBank/DDBJ databases">
        <title>Study of marine rhodopsin-containing bacteria.</title>
        <authorList>
            <person name="Yoshizawa S."/>
            <person name="Kumagai Y."/>
            <person name="Kogure K."/>
        </authorList>
    </citation>
    <scope>NUCLEOTIDE SEQUENCE [LARGE SCALE GENOMIC DNA]</scope>
    <source>
        <strain evidence="10 11">SAORIC-28</strain>
    </source>
</reference>
<dbReference type="InterPro" id="IPR019734">
    <property type="entry name" value="TPR_rpt"/>
</dbReference>
<dbReference type="PROSITE" id="PS00107">
    <property type="entry name" value="PROTEIN_KINASE_ATP"/>
    <property type="match status" value="1"/>
</dbReference>
<organism evidence="10 11">
    <name type="scientific">Rubrivirga marina</name>
    <dbReference type="NCBI Taxonomy" id="1196024"/>
    <lineage>
        <taxon>Bacteria</taxon>
        <taxon>Pseudomonadati</taxon>
        <taxon>Rhodothermota</taxon>
        <taxon>Rhodothermia</taxon>
        <taxon>Rhodothermales</taxon>
        <taxon>Rubricoccaceae</taxon>
        <taxon>Rubrivirga</taxon>
    </lineage>
</organism>
<proteinExistence type="predicted"/>
<evidence type="ECO:0000259" key="9">
    <source>
        <dbReference type="PROSITE" id="PS50011"/>
    </source>
</evidence>